<protein>
    <recommendedName>
        <fullName evidence="6">FAD-binding PCMH-type domain-containing protein</fullName>
    </recommendedName>
</protein>
<sequence>MCQFCGLDPAYALYFDSLPTEPRPLSAPVPLNINSTSAPVPNFFRLKKKKQPKSVIAPMVNPKLTPNQIAAFTSALSPQAEVLTPESGGAYHAALKRWSRSAEKPAQIVVKPYCAEDVSKAILFSRGHNLRFVAKCGGHSPGGCSSSDGGLVVDLGLMRSVHVKPEERIVVVDGGALWRDVNRATADYGLASAAQPATSASVVSLSTVAMASSPASMGTHRHPFSDRRFARQMSYLTQTLPFCSLVCDNLIAAEIITADGSILNVSQTENEDLFWAIRGAGNRFGIVTKFIFKAYPQPDIVWAGPLVFPSEKLEPVIEALNEWYAKGDPKAACGLILGKSPDDKPALICLCFYNGSTHVALESFAPLLSLNPLVHNARAMPYWQAQTLTDDQHDHTTDRIRFASANLRLPLSPPHIRKALSSLALLHRQVPRASKTGCLALVVQMKAVGNVGRKDMSFPWRDGCVDVGIGARWEWGGEKDDEDKDAETERKVIEWQEGFQKLLVEGGRGDDFRLYSNHEDHRGPAAREYGVNYMKLLECKRKWDPEGVFMKF</sequence>
<dbReference type="PANTHER" id="PTHR42973">
    <property type="entry name" value="BINDING OXIDOREDUCTASE, PUTATIVE (AFU_ORTHOLOGUE AFUA_1G17690)-RELATED"/>
    <property type="match status" value="1"/>
</dbReference>
<dbReference type="GO" id="GO:0016491">
    <property type="term" value="F:oxidoreductase activity"/>
    <property type="evidence" value="ECO:0007669"/>
    <property type="project" value="UniProtKB-KW"/>
</dbReference>
<evidence type="ECO:0000256" key="2">
    <source>
        <dbReference type="ARBA" id="ARBA00005466"/>
    </source>
</evidence>
<feature type="domain" description="FAD-binding PCMH-type" evidence="6">
    <location>
        <begin position="101"/>
        <end position="297"/>
    </location>
</feature>
<dbReference type="Gene3D" id="3.30.43.10">
    <property type="entry name" value="Uridine Diphospho-n-acetylenolpyruvylglucosamine Reductase, domain 2"/>
    <property type="match status" value="1"/>
</dbReference>
<organism evidence="7 8">
    <name type="scientific">Jimgerdemannia flammicorona</name>
    <dbReference type="NCBI Taxonomy" id="994334"/>
    <lineage>
        <taxon>Eukaryota</taxon>
        <taxon>Fungi</taxon>
        <taxon>Fungi incertae sedis</taxon>
        <taxon>Mucoromycota</taxon>
        <taxon>Mucoromycotina</taxon>
        <taxon>Endogonomycetes</taxon>
        <taxon>Endogonales</taxon>
        <taxon>Endogonaceae</taxon>
        <taxon>Jimgerdemannia</taxon>
    </lineage>
</organism>
<comment type="caution">
    <text evidence="7">The sequence shown here is derived from an EMBL/GenBank/DDBJ whole genome shotgun (WGS) entry which is preliminary data.</text>
</comment>
<accession>A0A433D507</accession>
<evidence type="ECO:0000256" key="3">
    <source>
        <dbReference type="ARBA" id="ARBA00022630"/>
    </source>
</evidence>
<dbReference type="InterPro" id="IPR006094">
    <property type="entry name" value="Oxid_FAD_bind_N"/>
</dbReference>
<dbReference type="Pfam" id="PF01565">
    <property type="entry name" value="FAD_binding_4"/>
    <property type="match status" value="1"/>
</dbReference>
<dbReference type="PROSITE" id="PS51387">
    <property type="entry name" value="FAD_PCMH"/>
    <property type="match status" value="1"/>
</dbReference>
<evidence type="ECO:0000256" key="4">
    <source>
        <dbReference type="ARBA" id="ARBA00022827"/>
    </source>
</evidence>
<dbReference type="GO" id="GO:0071949">
    <property type="term" value="F:FAD binding"/>
    <property type="evidence" value="ECO:0007669"/>
    <property type="project" value="InterPro"/>
</dbReference>
<comment type="similarity">
    <text evidence="2">Belongs to the oxygen-dependent FAD-linked oxidoreductase family.</text>
</comment>
<reference evidence="7 8" key="1">
    <citation type="journal article" date="2018" name="New Phytol.">
        <title>Phylogenomics of Endogonaceae and evolution of mycorrhizas within Mucoromycota.</title>
        <authorList>
            <person name="Chang Y."/>
            <person name="Desiro A."/>
            <person name="Na H."/>
            <person name="Sandor L."/>
            <person name="Lipzen A."/>
            <person name="Clum A."/>
            <person name="Barry K."/>
            <person name="Grigoriev I.V."/>
            <person name="Martin F.M."/>
            <person name="Stajich J.E."/>
            <person name="Smith M.E."/>
            <person name="Bonito G."/>
            <person name="Spatafora J.W."/>
        </authorList>
    </citation>
    <scope>NUCLEOTIDE SEQUENCE [LARGE SCALE GENOMIC DNA]</scope>
    <source>
        <strain evidence="7 8">GMNB39</strain>
    </source>
</reference>
<name>A0A433D507_9FUNG</name>
<dbReference type="PANTHER" id="PTHR42973:SF39">
    <property type="entry name" value="FAD-BINDING PCMH-TYPE DOMAIN-CONTAINING PROTEIN"/>
    <property type="match status" value="1"/>
</dbReference>
<evidence type="ECO:0000259" key="6">
    <source>
        <dbReference type="PROSITE" id="PS51387"/>
    </source>
</evidence>
<dbReference type="InterPro" id="IPR036318">
    <property type="entry name" value="FAD-bd_PCMH-like_sf"/>
</dbReference>
<dbReference type="Gene3D" id="3.30.465.10">
    <property type="match status" value="1"/>
</dbReference>
<dbReference type="Gene3D" id="3.40.462.20">
    <property type="match status" value="1"/>
</dbReference>
<evidence type="ECO:0000256" key="5">
    <source>
        <dbReference type="ARBA" id="ARBA00023002"/>
    </source>
</evidence>
<evidence type="ECO:0000313" key="8">
    <source>
        <dbReference type="Proteomes" id="UP000268093"/>
    </source>
</evidence>
<dbReference type="EMBL" id="RBNI01006580">
    <property type="protein sequence ID" value="RUP45926.1"/>
    <property type="molecule type" value="Genomic_DNA"/>
</dbReference>
<dbReference type="InterPro" id="IPR016166">
    <property type="entry name" value="FAD-bd_PCMH"/>
</dbReference>
<dbReference type="InterPro" id="IPR016167">
    <property type="entry name" value="FAD-bd_PCMH_sub1"/>
</dbReference>
<evidence type="ECO:0000256" key="1">
    <source>
        <dbReference type="ARBA" id="ARBA00001974"/>
    </source>
</evidence>
<evidence type="ECO:0000313" key="7">
    <source>
        <dbReference type="EMBL" id="RUP45926.1"/>
    </source>
</evidence>
<dbReference type="SUPFAM" id="SSF56176">
    <property type="entry name" value="FAD-binding/transporter-associated domain-like"/>
    <property type="match status" value="1"/>
</dbReference>
<proteinExistence type="inferred from homology"/>
<keyword evidence="5" id="KW-0560">Oxidoreductase</keyword>
<dbReference type="AlphaFoldDB" id="A0A433D507"/>
<keyword evidence="8" id="KW-1185">Reference proteome</keyword>
<dbReference type="OrthoDB" id="415825at2759"/>
<keyword evidence="3" id="KW-0285">Flavoprotein</keyword>
<gene>
    <name evidence="7" type="ORF">BC936DRAFT_147557</name>
</gene>
<dbReference type="InterPro" id="IPR050416">
    <property type="entry name" value="FAD-linked_Oxidoreductase"/>
</dbReference>
<keyword evidence="4" id="KW-0274">FAD</keyword>
<comment type="cofactor">
    <cofactor evidence="1">
        <name>FAD</name>
        <dbReference type="ChEBI" id="CHEBI:57692"/>
    </cofactor>
</comment>
<dbReference type="Proteomes" id="UP000268093">
    <property type="component" value="Unassembled WGS sequence"/>
</dbReference>
<dbReference type="InterPro" id="IPR016169">
    <property type="entry name" value="FAD-bd_PCMH_sub2"/>
</dbReference>